<organism evidence="1 2">
    <name type="scientific">Bacillus subtilis subsp. subtilis</name>
    <dbReference type="NCBI Taxonomy" id="135461"/>
    <lineage>
        <taxon>Bacteria</taxon>
        <taxon>Bacillati</taxon>
        <taxon>Bacillota</taxon>
        <taxon>Bacilli</taxon>
        <taxon>Bacillales</taxon>
        <taxon>Bacillaceae</taxon>
        <taxon>Bacillus</taxon>
    </lineage>
</organism>
<sequence length="268" mass="30471">MKEIKEAYQQCGQIVSAREPACYKAFSFLPLKQRQAVWAVMAFYHTAANADEKALSAIEAEAEDVFSGTYNGNHFLWKAFDHAYQTFTLDSEPFREFIAAQKAEDKPFGNLDELLMHAYQTGGAAGLMLLPIMARRHQEQLTHAAGSLGLAIQLIRILRDIGTGQQQKSRIPREVMQQFGYTEADLQKGTVNKAFTMTWEYIAFEAEAYLEECQDALPLFPQYSQKTVKAALHLYRAVLEKIRAKQHDVFQHHFALTETEVKQILSDI</sequence>
<dbReference type="GO" id="GO:0016765">
    <property type="term" value="F:transferase activity, transferring alkyl or aryl (other than methyl) groups"/>
    <property type="evidence" value="ECO:0007669"/>
    <property type="project" value="UniProtKB-ARBA"/>
</dbReference>
<dbReference type="SUPFAM" id="SSF48576">
    <property type="entry name" value="Terpenoid synthases"/>
    <property type="match status" value="1"/>
</dbReference>
<dbReference type="PANTHER" id="PTHR31480">
    <property type="entry name" value="BIFUNCTIONAL LYCOPENE CYCLASE/PHYTOENE SYNTHASE"/>
    <property type="match status" value="1"/>
</dbReference>
<dbReference type="Pfam" id="PF00494">
    <property type="entry name" value="SQS_PSY"/>
    <property type="match status" value="1"/>
</dbReference>
<reference evidence="1 2" key="1">
    <citation type="submission" date="2014-11" db="EMBL/GenBank/DDBJ databases">
        <title>Draft Genome Sequences of Nine Bacillus subtilis Strains that Form Spores with High Heat-Resistance.</title>
        <authorList>
            <person name="Krawcyk A.O."/>
            <person name="Berendsen E.M."/>
            <person name="de Jong A."/>
            <person name="Holsappel S."/>
            <person name="Eijlander R.T."/>
            <person name="Wells-Bennik M."/>
            <person name="Kuipers O.P."/>
        </authorList>
    </citation>
    <scope>NUCLEOTIDE SEQUENCE [LARGE SCALE GENOMIC DNA]</scope>
    <source>
        <strain evidence="1 2">B4067</strain>
    </source>
</reference>
<accession>A0ABD4A0M9</accession>
<proteinExistence type="predicted"/>
<dbReference type="Gene3D" id="1.10.600.10">
    <property type="entry name" value="Farnesyl Diphosphate Synthase"/>
    <property type="match status" value="1"/>
</dbReference>
<gene>
    <name evidence="1" type="ORF">B4067_0977</name>
</gene>
<name>A0ABD4A0M9_BACIU</name>
<dbReference type="AlphaFoldDB" id="A0ABD4A0M9"/>
<dbReference type="InterPro" id="IPR002060">
    <property type="entry name" value="Squ/phyt_synthse"/>
</dbReference>
<comment type="caution">
    <text evidence="1">The sequence shown here is derived from an EMBL/GenBank/DDBJ whole genome shotgun (WGS) entry which is preliminary data.</text>
</comment>
<dbReference type="EMBL" id="JSXS01000008">
    <property type="protein sequence ID" value="KIL33600.1"/>
    <property type="molecule type" value="Genomic_DNA"/>
</dbReference>
<keyword evidence="1" id="KW-0808">Transferase</keyword>
<dbReference type="Proteomes" id="UP000031970">
    <property type="component" value="Unassembled WGS sequence"/>
</dbReference>
<protein>
    <submittedName>
        <fullName evidence="1">Phytoene synthase</fullName>
        <ecNumber evidence="1">2.5.1.32</ecNumber>
    </submittedName>
</protein>
<evidence type="ECO:0000313" key="2">
    <source>
        <dbReference type="Proteomes" id="UP000031970"/>
    </source>
</evidence>
<dbReference type="EC" id="2.5.1.32" evidence="1"/>
<dbReference type="InterPro" id="IPR008949">
    <property type="entry name" value="Isoprenoid_synthase_dom_sf"/>
</dbReference>
<evidence type="ECO:0000313" key="1">
    <source>
        <dbReference type="EMBL" id="KIL33600.1"/>
    </source>
</evidence>